<comment type="caution">
    <text evidence="4">The sequence shown here is derived from an EMBL/GenBank/DDBJ whole genome shotgun (WGS) entry which is preliminary data.</text>
</comment>
<name>A0ABD5Q443_9EURY</name>
<keyword evidence="2" id="KW-0812">Transmembrane</keyword>
<sequence>MTDNNSRKDESNADIETDGGVAAGRQTADYLDAEVNIFKPSTPFMRDHLRVVWTMFAAWALLVFGPVTATYLATDFMTSVTVIGFPLHYLLTAMGAPAGALVLSFVYARKRDQLDEKYGIDHSTRRQEPEAAATDGGSDR</sequence>
<feature type="transmembrane region" description="Helical" evidence="2">
    <location>
        <begin position="51"/>
        <end position="74"/>
    </location>
</feature>
<protein>
    <submittedName>
        <fullName evidence="4">DUF4212 domain-containing protein</fullName>
    </submittedName>
</protein>
<evidence type="ECO:0000313" key="5">
    <source>
        <dbReference type="Proteomes" id="UP001595945"/>
    </source>
</evidence>
<evidence type="ECO:0000313" key="4">
    <source>
        <dbReference type="EMBL" id="MFC4824719.1"/>
    </source>
</evidence>
<feature type="region of interest" description="Disordered" evidence="1">
    <location>
        <begin position="118"/>
        <end position="140"/>
    </location>
</feature>
<evidence type="ECO:0000259" key="3">
    <source>
        <dbReference type="Pfam" id="PF13937"/>
    </source>
</evidence>
<dbReference type="RefSeq" id="WP_254269557.1">
    <property type="nucleotide sequence ID" value="NZ_CP100400.1"/>
</dbReference>
<accession>A0ABD5Q443</accession>
<proteinExistence type="predicted"/>
<keyword evidence="2" id="KW-0472">Membrane</keyword>
<reference evidence="4 5" key="1">
    <citation type="journal article" date="2019" name="Int. J. Syst. Evol. Microbiol.">
        <title>The Global Catalogue of Microorganisms (GCM) 10K type strain sequencing project: providing services to taxonomists for standard genome sequencing and annotation.</title>
        <authorList>
            <consortium name="The Broad Institute Genomics Platform"/>
            <consortium name="The Broad Institute Genome Sequencing Center for Infectious Disease"/>
            <person name="Wu L."/>
            <person name="Ma J."/>
        </authorList>
    </citation>
    <scope>NUCLEOTIDE SEQUENCE [LARGE SCALE GENOMIC DNA]</scope>
    <source>
        <strain evidence="4 5">XZYJ18</strain>
    </source>
</reference>
<dbReference type="EMBL" id="JBHSHT010000001">
    <property type="protein sequence ID" value="MFC4824719.1"/>
    <property type="molecule type" value="Genomic_DNA"/>
</dbReference>
<keyword evidence="5" id="KW-1185">Reference proteome</keyword>
<gene>
    <name evidence="4" type="ORF">ACFO9K_10640</name>
</gene>
<organism evidence="4 5">
    <name type="scientific">Halorussus aquaticus</name>
    <dbReference type="NCBI Taxonomy" id="2953748"/>
    <lineage>
        <taxon>Archaea</taxon>
        <taxon>Methanobacteriati</taxon>
        <taxon>Methanobacteriota</taxon>
        <taxon>Stenosarchaea group</taxon>
        <taxon>Halobacteria</taxon>
        <taxon>Halobacteriales</taxon>
        <taxon>Haladaptataceae</taxon>
        <taxon>Halorussus</taxon>
    </lineage>
</organism>
<dbReference type="InterPro" id="IPR019886">
    <property type="entry name" value="Na_symporter_ssu"/>
</dbReference>
<feature type="transmembrane region" description="Helical" evidence="2">
    <location>
        <begin position="86"/>
        <end position="108"/>
    </location>
</feature>
<evidence type="ECO:0000256" key="1">
    <source>
        <dbReference type="SAM" id="MobiDB-lite"/>
    </source>
</evidence>
<dbReference type="Proteomes" id="UP001595945">
    <property type="component" value="Unassembled WGS sequence"/>
</dbReference>
<dbReference type="Pfam" id="PF13937">
    <property type="entry name" value="DUF4212"/>
    <property type="match status" value="1"/>
</dbReference>
<evidence type="ECO:0000256" key="2">
    <source>
        <dbReference type="SAM" id="Phobius"/>
    </source>
</evidence>
<dbReference type="NCBIfam" id="TIGR03647">
    <property type="entry name" value="Na_symport_sm"/>
    <property type="match status" value="1"/>
</dbReference>
<dbReference type="AlphaFoldDB" id="A0ABD5Q443"/>
<dbReference type="GeneID" id="73044586"/>
<feature type="compositionally biased region" description="Basic and acidic residues" evidence="1">
    <location>
        <begin position="118"/>
        <end position="129"/>
    </location>
</feature>
<feature type="domain" description="Sodium symporter small subunit" evidence="3">
    <location>
        <begin position="42"/>
        <end position="121"/>
    </location>
</feature>
<keyword evidence="2" id="KW-1133">Transmembrane helix</keyword>